<keyword evidence="3" id="KW-0804">Transcription</keyword>
<proteinExistence type="predicted"/>
<dbReference type="Gene3D" id="2.60.120.10">
    <property type="entry name" value="Jelly Rolls"/>
    <property type="match status" value="1"/>
</dbReference>
<dbReference type="InterPro" id="IPR018060">
    <property type="entry name" value="HTH_AraC"/>
</dbReference>
<name>A0ABS4NUT5_9BACL</name>
<dbReference type="PROSITE" id="PS00041">
    <property type="entry name" value="HTH_ARAC_FAMILY_1"/>
    <property type="match status" value="1"/>
</dbReference>
<keyword evidence="2" id="KW-0238">DNA-binding</keyword>
<dbReference type="InterPro" id="IPR020449">
    <property type="entry name" value="Tscrpt_reg_AraC-type_HTH"/>
</dbReference>
<dbReference type="SUPFAM" id="SSF46689">
    <property type="entry name" value="Homeodomain-like"/>
    <property type="match status" value="2"/>
</dbReference>
<dbReference type="PANTHER" id="PTHR43280">
    <property type="entry name" value="ARAC-FAMILY TRANSCRIPTIONAL REGULATOR"/>
    <property type="match status" value="1"/>
</dbReference>
<gene>
    <name evidence="5" type="ORF">J2Z70_003385</name>
</gene>
<dbReference type="RefSeq" id="WP_209875047.1">
    <property type="nucleotide sequence ID" value="NZ_JAGGLV010000010.1"/>
</dbReference>
<evidence type="ECO:0000256" key="1">
    <source>
        <dbReference type="ARBA" id="ARBA00023015"/>
    </source>
</evidence>
<dbReference type="PANTHER" id="PTHR43280:SF28">
    <property type="entry name" value="HTH-TYPE TRANSCRIPTIONAL ACTIVATOR RHAS"/>
    <property type="match status" value="1"/>
</dbReference>
<evidence type="ECO:0000256" key="2">
    <source>
        <dbReference type="ARBA" id="ARBA00023125"/>
    </source>
</evidence>
<evidence type="ECO:0000313" key="5">
    <source>
        <dbReference type="EMBL" id="MBP2113226.1"/>
    </source>
</evidence>
<accession>A0ABS4NUT5</accession>
<organism evidence="5 6">
    <name type="scientific">Paenibacillus silagei</name>
    <dbReference type="NCBI Taxonomy" id="1670801"/>
    <lineage>
        <taxon>Bacteria</taxon>
        <taxon>Bacillati</taxon>
        <taxon>Bacillota</taxon>
        <taxon>Bacilli</taxon>
        <taxon>Bacillales</taxon>
        <taxon>Paenibacillaceae</taxon>
        <taxon>Paenibacillus</taxon>
    </lineage>
</organism>
<comment type="caution">
    <text evidence="5">The sequence shown here is derived from an EMBL/GenBank/DDBJ whole genome shotgun (WGS) entry which is preliminary data.</text>
</comment>
<evidence type="ECO:0000313" key="6">
    <source>
        <dbReference type="Proteomes" id="UP000773462"/>
    </source>
</evidence>
<dbReference type="PRINTS" id="PR00032">
    <property type="entry name" value="HTHARAC"/>
</dbReference>
<dbReference type="SMART" id="SM00342">
    <property type="entry name" value="HTH_ARAC"/>
    <property type="match status" value="1"/>
</dbReference>
<evidence type="ECO:0000259" key="4">
    <source>
        <dbReference type="PROSITE" id="PS01124"/>
    </source>
</evidence>
<dbReference type="InterPro" id="IPR013096">
    <property type="entry name" value="Cupin_2"/>
</dbReference>
<dbReference type="EMBL" id="JAGGLV010000010">
    <property type="protein sequence ID" value="MBP2113226.1"/>
    <property type="molecule type" value="Genomic_DNA"/>
</dbReference>
<dbReference type="SUPFAM" id="SSF51182">
    <property type="entry name" value="RmlC-like cupins"/>
    <property type="match status" value="1"/>
</dbReference>
<dbReference type="PROSITE" id="PS01124">
    <property type="entry name" value="HTH_ARAC_FAMILY_2"/>
    <property type="match status" value="1"/>
</dbReference>
<reference evidence="5 6" key="1">
    <citation type="submission" date="2021-03" db="EMBL/GenBank/DDBJ databases">
        <title>Genomic Encyclopedia of Type Strains, Phase IV (KMG-IV): sequencing the most valuable type-strain genomes for metagenomic binning, comparative biology and taxonomic classification.</title>
        <authorList>
            <person name="Goeker M."/>
        </authorList>
    </citation>
    <scope>NUCLEOTIDE SEQUENCE [LARGE SCALE GENOMIC DNA]</scope>
    <source>
        <strain evidence="5 6">DSM 101953</strain>
    </source>
</reference>
<dbReference type="Pfam" id="PF07883">
    <property type="entry name" value="Cupin_2"/>
    <property type="match status" value="1"/>
</dbReference>
<dbReference type="InterPro" id="IPR009057">
    <property type="entry name" value="Homeodomain-like_sf"/>
</dbReference>
<evidence type="ECO:0000256" key="3">
    <source>
        <dbReference type="ARBA" id="ARBA00023163"/>
    </source>
</evidence>
<dbReference type="Proteomes" id="UP000773462">
    <property type="component" value="Unassembled WGS sequence"/>
</dbReference>
<sequence>MSNVYLNWFTTDEHFPFFIQYGGHEEDTSLHQHADFSELVIVLNGHAAHIVNDEEAFIKKGNVFVINGGTPHAYKDPYDFRICNIMYKSGMLKLAGPDLRTLNGYQALFVLEPFYRSINAYKSKMNLPIVSLEAVSSLVAGMITEYEQKQHGYQTMLASKFMELVVYLSRHYDIQEKGVDNSLMHLASAISYIEDHYHEPVTLDAIAAKSDISVRHLNRIFQAYYLTTPIAYIQRLRLEHACSLLKQTRHPITDISYRCGFNDSNYFARLFKKTYGKSPKAYRNQQ</sequence>
<protein>
    <submittedName>
        <fullName evidence="5">AraC family L-rhamnose operon regulatory protein RhaS</fullName>
    </submittedName>
</protein>
<dbReference type="Pfam" id="PF12833">
    <property type="entry name" value="HTH_18"/>
    <property type="match status" value="1"/>
</dbReference>
<dbReference type="InterPro" id="IPR011051">
    <property type="entry name" value="RmlC_Cupin_sf"/>
</dbReference>
<keyword evidence="1" id="KW-0805">Transcription regulation</keyword>
<feature type="domain" description="HTH araC/xylS-type" evidence="4">
    <location>
        <begin position="187"/>
        <end position="285"/>
    </location>
</feature>
<dbReference type="InterPro" id="IPR018062">
    <property type="entry name" value="HTH_AraC-typ_CS"/>
</dbReference>
<keyword evidence="6" id="KW-1185">Reference proteome</keyword>
<dbReference type="Gene3D" id="1.10.10.60">
    <property type="entry name" value="Homeodomain-like"/>
    <property type="match status" value="2"/>
</dbReference>
<dbReference type="InterPro" id="IPR014710">
    <property type="entry name" value="RmlC-like_jellyroll"/>
</dbReference>